<name>A0A1V1NT74_9BACT</name>
<comment type="caution">
    <text evidence="2">The sequence shown here is derived from an EMBL/GenBank/DDBJ whole genome shotgun (WGS) entry which is preliminary data.</text>
</comment>
<evidence type="ECO:0000313" key="3">
    <source>
        <dbReference type="Proteomes" id="UP000189670"/>
    </source>
</evidence>
<proteinExistence type="predicted"/>
<accession>A0A1V1NT74</accession>
<dbReference type="Pfam" id="PF07603">
    <property type="entry name" value="Lcl_C"/>
    <property type="match status" value="1"/>
</dbReference>
<evidence type="ECO:0000313" key="2">
    <source>
        <dbReference type="EMBL" id="ETR65787.1"/>
    </source>
</evidence>
<gene>
    <name evidence="2" type="ORF">OMM_05919</name>
</gene>
<sequence length="186" mass="21636">MQKQIIFTIIISVLILYPQTNSHAWPIPHSGVTKCYDNEKEIPLPPKPGEPFYGQSGNYTINPKSYTKLDEKGNDLPDDAEEWVMVRDNVTGLIWEVKQARDDIQNYDNPHDSDNTYTWYDTNPETNYGYTGSYNEGKNTEMFIKQINESRFGGFEDWRLPSIKELESLAALERYSPAINQFYFEE</sequence>
<protein>
    <recommendedName>
        <fullName evidence="1">Lcl C-terminal domain-containing protein</fullName>
    </recommendedName>
</protein>
<organism evidence="2 3">
    <name type="scientific">Candidatus Magnetoglobus multicellularis str. Araruama</name>
    <dbReference type="NCBI Taxonomy" id="890399"/>
    <lineage>
        <taxon>Bacteria</taxon>
        <taxon>Pseudomonadati</taxon>
        <taxon>Thermodesulfobacteriota</taxon>
        <taxon>Desulfobacteria</taxon>
        <taxon>Desulfobacterales</taxon>
        <taxon>Desulfobacteraceae</taxon>
        <taxon>Candidatus Magnetoglobus</taxon>
    </lineage>
</organism>
<evidence type="ECO:0000259" key="1">
    <source>
        <dbReference type="Pfam" id="PF07603"/>
    </source>
</evidence>
<reference evidence="3" key="1">
    <citation type="submission" date="2012-11" db="EMBL/GenBank/DDBJ databases">
        <authorList>
            <person name="Lucero-Rivera Y.E."/>
            <person name="Tovar-Ramirez D."/>
        </authorList>
    </citation>
    <scope>NUCLEOTIDE SEQUENCE [LARGE SCALE GENOMIC DNA]</scope>
    <source>
        <strain evidence="3">Araruama</strain>
    </source>
</reference>
<dbReference type="InterPro" id="IPR011460">
    <property type="entry name" value="Lcl_C"/>
</dbReference>
<dbReference type="EMBL" id="ATBP01002504">
    <property type="protein sequence ID" value="ETR65787.1"/>
    <property type="molecule type" value="Genomic_DNA"/>
</dbReference>
<dbReference type="AlphaFoldDB" id="A0A1V1NT74"/>
<dbReference type="Proteomes" id="UP000189670">
    <property type="component" value="Unassembled WGS sequence"/>
</dbReference>
<feature type="domain" description="Lcl C-terminal" evidence="1">
    <location>
        <begin position="85"/>
        <end position="185"/>
    </location>
</feature>